<sequence length="1865" mass="210819">MNKEQVIKTSRVTGMEISGLESNEYLELPEVYSHTVIPVKPENIPKQEDVKQWPYLHEVKIPHIEAEVSMLIGNNVPKALEPWMIINSQGNGPYAVKTTLGWTVNGPLTNGTGKVITANRISLVKIEELLQQQLKHDFPERQHEERLEMSQEDHAFLKKVSNSVPLRNDNAEFPNNRCLAEQRAISLKRKLLKNTPFHEEYKRFMADNLRKGFAIQITPQEMQKKTKMAKTWYIPHHGVYHPKKHKLRIVFDCGATYQGLSLNSQLLQGPDLTNSLTGVLTRFRQGTVAFIADVEAMFHQVRVPDEDSDLLRFLWWPDGELCKDLEDYKMVVHIFGATSSPSCATFALQQCARDNIANFDPEVTQTVLRNFYVDDCLKSINSEQEAILLAKNLIRLCATGGFKLNKWISNSRSLLLSIPEQILAQEIKDLDLNQDALPNERALGVQWSIQSDAFVFKIHLQDKPLTRRGILSMVSSIYDPLGMLAPVILSAKQILQELCGLRLAWDDPIPGNLHRRWLSWLTDLSQLEKFKVRRCLLPENFGTLTSAQLHHFSDASESGYGTVSYLRLQDDEHKVHCAFVMGKARVVPLKPITIPRLELTAATMAVRMDRMLQSELELSLMPSVYWTDSTSVLKYLRNETSRFHTFVANRVSSIRASSDITQWRYVSGTLNPADCASRGVSVTRFLNSVWIQGPEFLQHPETEWPRSPECTLTQDDPEVKVFTVSVVPVNEQVNTVMKFITYYSEWLRLRKTAAWMLKIKATLRGACKEKEKKPAHGKGKRNDKHLLSVEDMQVDKNAIIQFCQSTDYKEELESLRKGMSVKKNSHIHKLTPVLQDELIRVGGSTGRQTTLTLAAPVHSLPILNHIQTVSIPRTYKPNANHTKRSINQENLIKIQTLSAHNETCTILKLGLINIRSLTSKGALINELITDKNIQILFLTETWLKPDEFLALNESTPPSHVNCHIPRSTGRGGGVATISLANLCISPRPTFKFASFEVLVLHLMHPNSKATQPVTLVTLYRPPGPYTEFLSEFSDFLSALVVNSDKILIVGDFNIHMDNENNSLTIAFQSLIDSIGFSQHVNTPTHHHNHTIDLVLTHGLEIDRPLVLPQNTALSDHHLITFNMKLDLRPTTELTYFYSRCLSDRTTAEFISKLPVALATAPTTGKVNDVRTPPPHIGLLTDGVIHALHSTLDAVAPLKKRIRKLKRLAPWYTDQTRALKQTTRKLEKKWYSTKLEVFHLAWKDSLLSYKRVLSEAKSAYYSSLIDNNKNNPKFLFNTISRLTKNHNTIEHSVPISFSGNDFMTFFNNKILTIREQIHSLLLTPLPKCPMAMATPPKPGALLESFAPIDLPELNSLILSSKSSTCLLDPIPTKLLKHALLLLSETLLNVMNNSLISGYVPKSFKIAVIKPSLKKPNLDPDNLANYRPISNLPFLSKILEKIVAKQLTSFLHQNKIEETLQSGFRAHHSTETALVKVLNDLLIASDHGCTSILVLLDLSAAFDTIDHHILLQRLEHHVGIKGCALSWFRLFRSYLSDRHQFVHVHEKSSNHTRVSYGVPQGSVLGPLLFSLYMLPLGAVIRNHGINFHCYADDTQLYLSMKPDEIVHLPKIETCLQDVKSWMANNFLLLNSDKTEVMLVGPDQLRMTLSSHLSTLDGIPTPNTSIKNLGVTINQDLLFDSHIKQISKTSFFHLRNIAKIRKVLSLQDAEKLIHAFITSRLDYCNALLSGCSINSIKSLQLIQNAAARTLTRTKKYEHISPVLASLHWLPVKSRIDFKVLLLTYKALNDLAPNYLKELVVPYCPLRPLRSQSAGLLVIPRISKTTVGGRAFSYRAPLLWNNLPASIRDADTLPIFKSRLKTFLFSASY</sequence>
<dbReference type="InterPro" id="IPR008042">
    <property type="entry name" value="Retrotrans_Pao"/>
</dbReference>
<dbReference type="GO" id="GO:0003824">
    <property type="term" value="F:catalytic activity"/>
    <property type="evidence" value="ECO:0007669"/>
    <property type="project" value="InterPro"/>
</dbReference>
<dbReference type="OrthoDB" id="419189at2759"/>
<dbReference type="GeneID" id="116223618"/>
<evidence type="ECO:0000259" key="1">
    <source>
        <dbReference type="PROSITE" id="PS50878"/>
    </source>
</evidence>
<dbReference type="CDD" id="cd01650">
    <property type="entry name" value="RT_nLTR_like"/>
    <property type="match status" value="1"/>
</dbReference>
<evidence type="ECO:0000313" key="2">
    <source>
        <dbReference type="Proteomes" id="UP000515152"/>
    </source>
</evidence>
<dbReference type="Proteomes" id="UP000515152">
    <property type="component" value="Chromosome 14"/>
</dbReference>
<name>A0A8M1KP11_CLUHA</name>
<dbReference type="KEGG" id="char:116223618"/>
<dbReference type="Pfam" id="PF03372">
    <property type="entry name" value="Exo_endo_phos"/>
    <property type="match status" value="1"/>
</dbReference>
<accession>A0A8M1KP11</accession>
<dbReference type="PANTHER" id="PTHR47331">
    <property type="entry name" value="PHD-TYPE DOMAIN-CONTAINING PROTEIN"/>
    <property type="match status" value="1"/>
</dbReference>
<dbReference type="Pfam" id="PF00078">
    <property type="entry name" value="RVT_1"/>
    <property type="match status" value="1"/>
</dbReference>
<dbReference type="InterPro" id="IPR005135">
    <property type="entry name" value="Endo/exonuclease/phosphatase"/>
</dbReference>
<protein>
    <submittedName>
        <fullName evidence="3">Uncharacterized protein LOC116223618</fullName>
    </submittedName>
</protein>
<dbReference type="PROSITE" id="PS50878">
    <property type="entry name" value="RT_POL"/>
    <property type="match status" value="1"/>
</dbReference>
<evidence type="ECO:0000313" key="3">
    <source>
        <dbReference type="RefSeq" id="XP_042565617.1"/>
    </source>
</evidence>
<keyword evidence="2" id="KW-1185">Reference proteome</keyword>
<proteinExistence type="predicted"/>
<organism evidence="2 3">
    <name type="scientific">Clupea harengus</name>
    <name type="common">Atlantic herring</name>
    <dbReference type="NCBI Taxonomy" id="7950"/>
    <lineage>
        <taxon>Eukaryota</taxon>
        <taxon>Metazoa</taxon>
        <taxon>Chordata</taxon>
        <taxon>Craniata</taxon>
        <taxon>Vertebrata</taxon>
        <taxon>Euteleostomi</taxon>
        <taxon>Actinopterygii</taxon>
        <taxon>Neopterygii</taxon>
        <taxon>Teleostei</taxon>
        <taxon>Clupei</taxon>
        <taxon>Clupeiformes</taxon>
        <taxon>Clupeoidei</taxon>
        <taxon>Clupeidae</taxon>
        <taxon>Clupea</taxon>
    </lineage>
</organism>
<dbReference type="PANTHER" id="PTHR47331:SF1">
    <property type="entry name" value="GAG-LIKE PROTEIN"/>
    <property type="match status" value="1"/>
</dbReference>
<dbReference type="RefSeq" id="XP_042565617.1">
    <property type="nucleotide sequence ID" value="XM_042709683.1"/>
</dbReference>
<reference evidence="3" key="1">
    <citation type="submission" date="2025-08" db="UniProtKB">
        <authorList>
            <consortium name="RefSeq"/>
        </authorList>
    </citation>
    <scope>IDENTIFICATION</scope>
</reference>
<dbReference type="InterPro" id="IPR000477">
    <property type="entry name" value="RT_dom"/>
</dbReference>
<feature type="non-terminal residue" evidence="3">
    <location>
        <position position="1865"/>
    </location>
</feature>
<dbReference type="CDD" id="cd01644">
    <property type="entry name" value="RT_pepA17"/>
    <property type="match status" value="1"/>
</dbReference>
<gene>
    <name evidence="3" type="primary">LOC116223618</name>
</gene>
<dbReference type="Pfam" id="PF05380">
    <property type="entry name" value="Peptidase_A17"/>
    <property type="match status" value="1"/>
</dbReference>
<feature type="domain" description="Reverse transcriptase" evidence="1">
    <location>
        <begin position="1391"/>
        <end position="1670"/>
    </location>
</feature>